<dbReference type="Pfam" id="PF03091">
    <property type="entry name" value="CutA1"/>
    <property type="match status" value="1"/>
</dbReference>
<dbReference type="PANTHER" id="PTHR23419:SF8">
    <property type="entry name" value="FI09726P"/>
    <property type="match status" value="1"/>
</dbReference>
<organism evidence="2 3">
    <name type="scientific">Pseudooceanicola atlanticus</name>
    <dbReference type="NCBI Taxonomy" id="1461694"/>
    <lineage>
        <taxon>Bacteria</taxon>
        <taxon>Pseudomonadati</taxon>
        <taxon>Pseudomonadota</taxon>
        <taxon>Alphaproteobacteria</taxon>
        <taxon>Rhodobacterales</taxon>
        <taxon>Paracoccaceae</taxon>
        <taxon>Pseudooceanicola</taxon>
    </lineage>
</organism>
<comment type="similarity">
    <text evidence="1">Belongs to the CutA family.</text>
</comment>
<protein>
    <recommendedName>
        <fullName evidence="4">Divalent cation transporter</fullName>
    </recommendedName>
</protein>
<comment type="caution">
    <text evidence="2">The sequence shown here is derived from an EMBL/GenBank/DDBJ whole genome shotgun (WGS) entry which is preliminary data.</text>
</comment>
<evidence type="ECO:0000313" key="2">
    <source>
        <dbReference type="EMBL" id="KGM49638.1"/>
    </source>
</evidence>
<dbReference type="SUPFAM" id="SSF54913">
    <property type="entry name" value="GlnB-like"/>
    <property type="match status" value="1"/>
</dbReference>
<dbReference type="Gene3D" id="3.30.70.120">
    <property type="match status" value="1"/>
</dbReference>
<name>A0A0A0EHM2_9RHOB</name>
<accession>A0A0A0EHM2</accession>
<dbReference type="STRING" id="1461694.ATO9_06375"/>
<dbReference type="InterPro" id="IPR011322">
    <property type="entry name" value="N-reg_PII-like_a/b"/>
</dbReference>
<dbReference type="OrthoDB" id="37622at2"/>
<dbReference type="InterPro" id="IPR015867">
    <property type="entry name" value="N-reg_PII/ATP_PRibTrfase_C"/>
</dbReference>
<evidence type="ECO:0000256" key="1">
    <source>
        <dbReference type="ARBA" id="ARBA00010169"/>
    </source>
</evidence>
<dbReference type="RefSeq" id="WP_043746828.1">
    <property type="nucleotide sequence ID" value="NZ_AQQX01000002.1"/>
</dbReference>
<reference evidence="2 3" key="1">
    <citation type="journal article" date="2015" name="Antonie Van Leeuwenhoek">
        <title>Pseudooceanicola atlanticus gen. nov. sp. nov., isolated from surface seawater of the Atlantic Ocean and reclassification of Oceanicola batsensis, Oceanicola marinus, Oceanicola nitratireducens, Oceanicola nanhaiensis, Oceanicola antarcticus and Oceanicola flagellatus, as Pseudooceanicola batsensis comb. nov., Pseudooceanicola marinus comb. nov., Pseudooceanicola nitratireducens comb. nov., Pseudooceanicola nanhaiensis comb. nov., Pseudooceanicola antarcticus comb. nov., and Pseudooceanicola flagellatus comb. nov.</title>
        <authorList>
            <person name="Lai Q."/>
            <person name="Li G."/>
            <person name="Liu X."/>
            <person name="Du Y."/>
            <person name="Sun F."/>
            <person name="Shao Z."/>
        </authorList>
    </citation>
    <scope>NUCLEOTIDE SEQUENCE [LARGE SCALE GENOMIC DNA]</scope>
    <source>
        <strain evidence="2 3">22II-s11g</strain>
    </source>
</reference>
<evidence type="ECO:0000313" key="3">
    <source>
        <dbReference type="Proteomes" id="UP000030004"/>
    </source>
</evidence>
<dbReference type="GO" id="GO:0005507">
    <property type="term" value="F:copper ion binding"/>
    <property type="evidence" value="ECO:0007669"/>
    <property type="project" value="TreeGrafter"/>
</dbReference>
<dbReference type="AlphaFoldDB" id="A0A0A0EHM2"/>
<dbReference type="EMBL" id="AQQX01000002">
    <property type="protein sequence ID" value="KGM49638.1"/>
    <property type="molecule type" value="Genomic_DNA"/>
</dbReference>
<dbReference type="eggNOG" id="COG1324">
    <property type="taxonomic scope" value="Bacteria"/>
</dbReference>
<dbReference type="InterPro" id="IPR004323">
    <property type="entry name" value="Ion_tolerance_CutA"/>
</dbReference>
<gene>
    <name evidence="2" type="ORF">ATO9_06375</name>
</gene>
<dbReference type="GO" id="GO:0010038">
    <property type="term" value="P:response to metal ion"/>
    <property type="evidence" value="ECO:0007669"/>
    <property type="project" value="InterPro"/>
</dbReference>
<dbReference type="PANTHER" id="PTHR23419">
    <property type="entry name" value="DIVALENT CATION TOLERANCE CUTA-RELATED"/>
    <property type="match status" value="1"/>
</dbReference>
<proteinExistence type="inferred from homology"/>
<dbReference type="Proteomes" id="UP000030004">
    <property type="component" value="Unassembled WGS sequence"/>
</dbReference>
<sequence>MTILSVTTLCPDRDNAKEIAEALLTHRLAACTNIQAPVQSQFTWLGRQETAEEIPLIIKTRPDLCDRVVAAIRKRHPYDVPAIFWHEEEAPNDYTHWVREETR</sequence>
<keyword evidence="3" id="KW-1185">Reference proteome</keyword>
<evidence type="ECO:0008006" key="4">
    <source>
        <dbReference type="Google" id="ProtNLM"/>
    </source>
</evidence>